<dbReference type="Proteomes" id="UP000033067">
    <property type="component" value="Chromosome"/>
</dbReference>
<name>A0A0E3UNJ9_9GAMM</name>
<proteinExistence type="predicted"/>
<sequence>MSQQRTFGGSGSIDLGNGISIDVDMTALMSSPDVCIPQPGVVSQLKLVTGDFPGGDPENPIELGFKIKFVDHREE</sequence>
<reference evidence="1 2" key="1">
    <citation type="journal article" date="2015" name="Genome Announc.">
        <title>Complete Genome Sequence of Pseudoxanthomonas suwonensis Strain J1, a Cellulose-Degrading Bacterium Isolated from Leaf- and Wood-Enriched Soil.</title>
        <authorList>
            <person name="Hou L."/>
            <person name="Jiang J."/>
            <person name="Xu Z."/>
            <person name="Zhou Y."/>
            <person name="Leung F.C."/>
        </authorList>
    </citation>
    <scope>NUCLEOTIDE SEQUENCE [LARGE SCALE GENOMIC DNA]</scope>
    <source>
        <strain evidence="1 2">J1</strain>
    </source>
</reference>
<dbReference type="RefSeq" id="WP_052632014.1">
    <property type="nucleotide sequence ID" value="NZ_CP011144.1"/>
</dbReference>
<dbReference type="PATRIC" id="fig|314722.6.peg.2141"/>
<dbReference type="AlphaFoldDB" id="A0A0E3UNJ9"/>
<organism evidence="1 2">
    <name type="scientific">Pseudoxanthomonas suwonensis</name>
    <dbReference type="NCBI Taxonomy" id="314722"/>
    <lineage>
        <taxon>Bacteria</taxon>
        <taxon>Pseudomonadati</taxon>
        <taxon>Pseudomonadota</taxon>
        <taxon>Gammaproteobacteria</taxon>
        <taxon>Lysobacterales</taxon>
        <taxon>Lysobacteraceae</taxon>
        <taxon>Pseudoxanthomonas</taxon>
    </lineage>
</organism>
<protein>
    <submittedName>
        <fullName evidence="1">Uncharacterized protein</fullName>
    </submittedName>
</protein>
<keyword evidence="2" id="KW-1185">Reference proteome</keyword>
<evidence type="ECO:0000313" key="2">
    <source>
        <dbReference type="Proteomes" id="UP000033067"/>
    </source>
</evidence>
<gene>
    <name evidence="1" type="ORF">WQ53_09970</name>
</gene>
<accession>A0A0E3UNJ9</accession>
<evidence type="ECO:0000313" key="1">
    <source>
        <dbReference type="EMBL" id="AKC87020.1"/>
    </source>
</evidence>
<dbReference type="KEGG" id="psuw:WQ53_09970"/>
<dbReference type="EMBL" id="CP011144">
    <property type="protein sequence ID" value="AKC87020.1"/>
    <property type="molecule type" value="Genomic_DNA"/>
</dbReference>